<sequence>MSGRGLTTRRALLRGAGAAGLALATAACGYQPMYGGGARNGTVSRQLAAIRVGRAGDRVGQIMRTEIERQVAAAGRNVPKVYTLTFSADLTSTEVGIRKDATATRANIFYTVDYELTRGDERVLQKTARSIASYNILDDQYAAIVSREDAERRAAEDVAQQIVNRLSAFFVEQEEA</sequence>
<dbReference type="AlphaFoldDB" id="K9H545"/>
<dbReference type="GO" id="GO:0043165">
    <property type="term" value="P:Gram-negative-bacterium-type cell outer membrane assembly"/>
    <property type="evidence" value="ECO:0007669"/>
    <property type="project" value="InterPro"/>
</dbReference>
<dbReference type="STRING" id="1238182.C882_3253"/>
<dbReference type="GO" id="GO:0019867">
    <property type="term" value="C:outer membrane"/>
    <property type="evidence" value="ECO:0007669"/>
    <property type="project" value="InterPro"/>
</dbReference>
<dbReference type="RefSeq" id="WP_009539450.1">
    <property type="nucleotide sequence ID" value="NZ_ANHY01000004.1"/>
</dbReference>
<dbReference type="eggNOG" id="COG5468">
    <property type="taxonomic scope" value="Bacteria"/>
</dbReference>
<dbReference type="OrthoDB" id="8480109at2"/>
<dbReference type="Gene3D" id="3.30.160.150">
    <property type="entry name" value="Lipoprotein like domain"/>
    <property type="match status" value="1"/>
</dbReference>
<dbReference type="Pfam" id="PF04390">
    <property type="entry name" value="LptE"/>
    <property type="match status" value="1"/>
</dbReference>
<evidence type="ECO:0008006" key="3">
    <source>
        <dbReference type="Google" id="ProtNLM"/>
    </source>
</evidence>
<comment type="caution">
    <text evidence="1">The sequence shown here is derived from an EMBL/GenBank/DDBJ whole genome shotgun (WGS) entry which is preliminary data.</text>
</comment>
<dbReference type="InterPro" id="IPR007485">
    <property type="entry name" value="LPS_assembly_LptE"/>
</dbReference>
<evidence type="ECO:0000313" key="1">
    <source>
        <dbReference type="EMBL" id="EKV32189.1"/>
    </source>
</evidence>
<accession>K9H545</accession>
<dbReference type="Proteomes" id="UP000009881">
    <property type="component" value="Unassembled WGS sequence"/>
</dbReference>
<dbReference type="InterPro" id="IPR006311">
    <property type="entry name" value="TAT_signal"/>
</dbReference>
<dbReference type="InterPro" id="IPR019546">
    <property type="entry name" value="TAT_signal_bac_arc"/>
</dbReference>
<dbReference type="PROSITE" id="PS51257">
    <property type="entry name" value="PROKAR_LIPOPROTEIN"/>
    <property type="match status" value="1"/>
</dbReference>
<organism evidence="1 2">
    <name type="scientific">Caenispirillum salinarum AK4</name>
    <dbReference type="NCBI Taxonomy" id="1238182"/>
    <lineage>
        <taxon>Bacteria</taxon>
        <taxon>Pseudomonadati</taxon>
        <taxon>Pseudomonadota</taxon>
        <taxon>Alphaproteobacteria</taxon>
        <taxon>Rhodospirillales</taxon>
        <taxon>Novispirillaceae</taxon>
        <taxon>Caenispirillum</taxon>
    </lineage>
</organism>
<dbReference type="NCBIfam" id="TIGR01409">
    <property type="entry name" value="TAT_signal_seq"/>
    <property type="match status" value="1"/>
</dbReference>
<dbReference type="EMBL" id="ANHY01000004">
    <property type="protein sequence ID" value="EKV32189.1"/>
    <property type="molecule type" value="Genomic_DNA"/>
</dbReference>
<gene>
    <name evidence="1" type="ORF">C882_3253</name>
</gene>
<evidence type="ECO:0000313" key="2">
    <source>
        <dbReference type="Proteomes" id="UP000009881"/>
    </source>
</evidence>
<proteinExistence type="predicted"/>
<name>K9H545_9PROT</name>
<protein>
    <recommendedName>
        <fullName evidence="3">LPS-assembly lipoprotein</fullName>
    </recommendedName>
</protein>
<dbReference type="PROSITE" id="PS51318">
    <property type="entry name" value="TAT"/>
    <property type="match status" value="1"/>
</dbReference>
<keyword evidence="2" id="KW-1185">Reference proteome</keyword>
<reference evidence="1 2" key="1">
    <citation type="journal article" date="2013" name="Genome Announc.">
        <title>Draft Genome Sequence of an Alphaproteobacterium, Caenispirillum salinarum AK4(T), Isolated from a Solar Saltern.</title>
        <authorList>
            <person name="Khatri I."/>
            <person name="Singh A."/>
            <person name="Korpole S."/>
            <person name="Pinnaka A.K."/>
            <person name="Subramanian S."/>
        </authorList>
    </citation>
    <scope>NUCLEOTIDE SEQUENCE [LARGE SCALE GENOMIC DNA]</scope>
    <source>
        <strain evidence="1 2">AK4</strain>
    </source>
</reference>